<gene>
    <name evidence="3" type="ORF">E8A74_01025</name>
</gene>
<feature type="compositionally biased region" description="Low complexity" evidence="1">
    <location>
        <begin position="340"/>
        <end position="370"/>
    </location>
</feature>
<dbReference type="Proteomes" id="UP000309215">
    <property type="component" value="Unassembled WGS sequence"/>
</dbReference>
<dbReference type="EMBL" id="SSMQ01000001">
    <property type="protein sequence ID" value="TKD13168.1"/>
    <property type="molecule type" value="Genomic_DNA"/>
</dbReference>
<sequence length="493" mass="48500">MSPQDKTDKTDLGAKVDKLLGTWPAPTLDDAAWEERAASIVAAAQAAPRADDAALTALLAPPSLSPEAGEAERLVASEGPARPVLSGERTMSQQDSNPGSSSVKPPESMPTSAATSKRPSLKELAARASQAGASRPSIPGPSSIPPAAISRPPSEVPPAPVSRTPMPSAPPPRPSEAGKEDSGVVDLNLINKTATAEQIAAAEKAKPATHDLAFEGDEKVAAASAGNVKNLAEAREKKAEKKGSGATWGILVAVVGIAAGVAIVMRGQPSKQDTTTANVGQDKPQVAAEAPKAVEQKIAEAPPPASTGLSLDSLPTEPSADAQKPAQPTGGGAATDSKVAAATPPAGGADTPPAATAPAGPAPTIGAKPGDLAGAMAQAVGGSNEKNDATGEMVPAAGGNKGGNQTIPEQPSQGSVASAVGAVMPGAKACVAGADDVSRAQITFSSGGTVTNVSVTGWAASNGQSGCVKGALKGANVGAFSKPSFTVGVTIRP</sequence>
<feature type="transmembrane region" description="Helical" evidence="2">
    <location>
        <begin position="245"/>
        <end position="265"/>
    </location>
</feature>
<evidence type="ECO:0000256" key="1">
    <source>
        <dbReference type="SAM" id="MobiDB-lite"/>
    </source>
</evidence>
<keyword evidence="2" id="KW-1133">Transmembrane helix</keyword>
<feature type="compositionally biased region" description="Polar residues" evidence="1">
    <location>
        <begin position="89"/>
        <end position="118"/>
    </location>
</feature>
<feature type="region of interest" description="Disordered" evidence="1">
    <location>
        <begin position="61"/>
        <end position="186"/>
    </location>
</feature>
<evidence type="ECO:0000313" key="4">
    <source>
        <dbReference type="Proteomes" id="UP000309215"/>
    </source>
</evidence>
<protein>
    <submittedName>
        <fullName evidence="3">Uncharacterized protein</fullName>
    </submittedName>
</protein>
<evidence type="ECO:0000256" key="2">
    <source>
        <dbReference type="SAM" id="Phobius"/>
    </source>
</evidence>
<evidence type="ECO:0000313" key="3">
    <source>
        <dbReference type="EMBL" id="TKD13168.1"/>
    </source>
</evidence>
<keyword evidence="4" id="KW-1185">Reference proteome</keyword>
<keyword evidence="2" id="KW-0472">Membrane</keyword>
<organism evidence="3 4">
    <name type="scientific">Polyangium fumosum</name>
    <dbReference type="NCBI Taxonomy" id="889272"/>
    <lineage>
        <taxon>Bacteria</taxon>
        <taxon>Pseudomonadati</taxon>
        <taxon>Myxococcota</taxon>
        <taxon>Polyangia</taxon>
        <taxon>Polyangiales</taxon>
        <taxon>Polyangiaceae</taxon>
        <taxon>Polyangium</taxon>
    </lineage>
</organism>
<feature type="compositionally biased region" description="Polar residues" evidence="1">
    <location>
        <begin position="270"/>
        <end position="279"/>
    </location>
</feature>
<feature type="region of interest" description="Disordered" evidence="1">
    <location>
        <begin position="270"/>
        <end position="412"/>
    </location>
</feature>
<dbReference type="OrthoDB" id="5526430at2"/>
<comment type="caution">
    <text evidence="3">The sequence shown here is derived from an EMBL/GenBank/DDBJ whole genome shotgun (WGS) entry which is preliminary data.</text>
</comment>
<accession>A0A4U1JMD8</accession>
<feature type="compositionally biased region" description="Polar residues" evidence="1">
    <location>
        <begin position="403"/>
        <end position="412"/>
    </location>
</feature>
<keyword evidence="2" id="KW-0812">Transmembrane</keyword>
<name>A0A4U1JMD8_9BACT</name>
<reference evidence="3 4" key="1">
    <citation type="submission" date="2019-04" db="EMBL/GenBank/DDBJ databases">
        <authorList>
            <person name="Li Y."/>
            <person name="Wang J."/>
        </authorList>
    </citation>
    <scope>NUCLEOTIDE SEQUENCE [LARGE SCALE GENOMIC DNA]</scope>
    <source>
        <strain evidence="3 4">DSM 14668</strain>
    </source>
</reference>
<dbReference type="AlphaFoldDB" id="A0A4U1JMD8"/>
<dbReference type="RefSeq" id="WP_136926984.1">
    <property type="nucleotide sequence ID" value="NZ_SSMQ01000001.1"/>
</dbReference>
<proteinExistence type="predicted"/>